<evidence type="ECO:0000313" key="1">
    <source>
        <dbReference type="EMBL" id="KAG0423620.1"/>
    </source>
</evidence>
<evidence type="ECO:0000313" key="2">
    <source>
        <dbReference type="Proteomes" id="UP000805193"/>
    </source>
</evidence>
<keyword evidence="2" id="KW-1185">Reference proteome</keyword>
<name>A0AC60PR97_IXOPE</name>
<dbReference type="Proteomes" id="UP000805193">
    <property type="component" value="Unassembled WGS sequence"/>
</dbReference>
<gene>
    <name evidence="1" type="ORF">HPB47_000603</name>
</gene>
<reference evidence="1 2" key="1">
    <citation type="journal article" date="2020" name="Cell">
        <title>Large-Scale Comparative Analyses of Tick Genomes Elucidate Their Genetic Diversity and Vector Capacities.</title>
        <authorList>
            <consortium name="Tick Genome and Microbiome Consortium (TIGMIC)"/>
            <person name="Jia N."/>
            <person name="Wang J."/>
            <person name="Shi W."/>
            <person name="Du L."/>
            <person name="Sun Y."/>
            <person name="Zhan W."/>
            <person name="Jiang J.F."/>
            <person name="Wang Q."/>
            <person name="Zhang B."/>
            <person name="Ji P."/>
            <person name="Bell-Sakyi L."/>
            <person name="Cui X.M."/>
            <person name="Yuan T.T."/>
            <person name="Jiang B.G."/>
            <person name="Yang W.F."/>
            <person name="Lam T.T."/>
            <person name="Chang Q.C."/>
            <person name="Ding S.J."/>
            <person name="Wang X.J."/>
            <person name="Zhu J.G."/>
            <person name="Ruan X.D."/>
            <person name="Zhao L."/>
            <person name="Wei J.T."/>
            <person name="Ye R.Z."/>
            <person name="Que T.C."/>
            <person name="Du C.H."/>
            <person name="Zhou Y.H."/>
            <person name="Cheng J.X."/>
            <person name="Dai P.F."/>
            <person name="Guo W.B."/>
            <person name="Han X.H."/>
            <person name="Huang E.J."/>
            <person name="Li L.F."/>
            <person name="Wei W."/>
            <person name="Gao Y.C."/>
            <person name="Liu J.Z."/>
            <person name="Shao H.Z."/>
            <person name="Wang X."/>
            <person name="Wang C.C."/>
            <person name="Yang T.C."/>
            <person name="Huo Q.B."/>
            <person name="Li W."/>
            <person name="Chen H.Y."/>
            <person name="Chen S.E."/>
            <person name="Zhou L.G."/>
            <person name="Ni X.B."/>
            <person name="Tian J.H."/>
            <person name="Sheng Y."/>
            <person name="Liu T."/>
            <person name="Pan Y.S."/>
            <person name="Xia L.Y."/>
            <person name="Li J."/>
            <person name="Zhao F."/>
            <person name="Cao W.C."/>
        </authorList>
    </citation>
    <scope>NUCLEOTIDE SEQUENCE [LARGE SCALE GENOMIC DNA]</scope>
    <source>
        <strain evidence="1">Iper-2018</strain>
    </source>
</reference>
<sequence>MEPTGQATGNQGTDGNTMPELEDMDEVQGEVHTNNTPGNDESQSAEEKNFPPWIKILSRKQRRLQNEAYRKTLEESRRNDEQPPSGKMATGAKTRQTSKPHKRQLPPLPIEDYKAVVRPLDGLNLGAWGPDQDYRAIKLAAKLTPVETAEIKTRLQKQFQVKPYAAMPDDSCKGVISGLTSRPSSEWLTEELNARNSNYIVLNARMMGSTTSAIITFHGLRVSRLVCIDGGEFECRIYRPKKQVCTKCLGLEHREDVCPQPENQRCPKCGTEGSAMDLHESEAKCVNCRGAHPATEPRCPARQRAPYNKSRVQKYLQQQQQSRHQPRTGAGQRPQYVATPLQPGEATQAVLPEDQWPRLPTRGWVNQNPYDLLASEALDSSPTLTGPQGSATRSGSKRARSRSKASSRSRSRARSRSRRRMQQQRSAQETEIQKSRSPGPEAPKVSWTGQQPPTPSPFPAWPPSPAPRSSIGTQHSTHKQSTQHTFIESNPGATDTSFLDTLRRELRAEMQNYRDELRMNREEMQRSMEELKKSRLEPLSLSEELKREVAKQIAEARLGISKELDHMTTTLKGDMQTGMDNARRQILKENRAQLSELVRDILSAMPRHRLGVKSLKAAGHRSYALKLVPEPSPELYSGTTQWNGTVTGSERRTTWSSENATQGYRRKRGALTQFLATLDEKPEVIAMQETACTPALSGYVTCASKPEHKGVPPRNTLLIKGDLNAANPAWGYYHESVKGRKLATAIDRNQLPLLNEPDQPTRVGNSSIRDTCPDLSLARARGPCTWTNLQESLGSDHFIIEIQVPVQAHRRQKKAFRLVNWDSFRELRAQTNAEEIDEDVPLAQWVRKLHADIHRVTKTVQTTDKAPVVDPYLLHLWEARTLGTRQTWSLLKNLLDPTKTRTETNKAIVKLLHQTAHNGESALGEFLKERYITSGPTPNYRPYPHEEADHPLDQDISEYEVRGVLNGLTRNSASGKDGVTYRILRNLDDASVSALTSYFNRVWSTGLKEDILDFPGRTQTRAVLALDLRGAFDNLSHDAILEGLTRAHCGKRTYDYVRAFLTDRTATLGLGDLRSQPIKLLGRGTPQGSVLSLTLFNIAISRLPTLLGAIPNVRHALYAFDITIWTSKGSDGEIQDGLQQAVEITQTFADAARLTCAADKSELLLIRGKPCTKADEICLNLNGEKIPTVDRLRVLGLHIQSNGKASFTVQMLRRQCQQIAHLIRWAMGVEGLKKPTPLKYQNDPDVCYTDPGEYTSPREAKCIVVCDSLGRGEAMASLAAPTSIAEAEEAAIALDAAFARCVVSQRSGHILNTVNQNTLPAIQIVWTPGHTSLPGNEGANAPARGIAGRALHGEVEAPENHNMAPSNLRTEPAQLHTDLSRQEGIEWRQIQTHTFPNFYHKHLIFPYRYRATCPGCQSPEPSLFHSTWACPSPPGQDILPIPDPSFTSWEAALSSAKPEDQRMLISRAKRIAEANGALD</sequence>
<organism evidence="1 2">
    <name type="scientific">Ixodes persulcatus</name>
    <name type="common">Taiga tick</name>
    <dbReference type="NCBI Taxonomy" id="34615"/>
    <lineage>
        <taxon>Eukaryota</taxon>
        <taxon>Metazoa</taxon>
        <taxon>Ecdysozoa</taxon>
        <taxon>Arthropoda</taxon>
        <taxon>Chelicerata</taxon>
        <taxon>Arachnida</taxon>
        <taxon>Acari</taxon>
        <taxon>Parasitiformes</taxon>
        <taxon>Ixodida</taxon>
        <taxon>Ixodoidea</taxon>
        <taxon>Ixodidae</taxon>
        <taxon>Ixodinae</taxon>
        <taxon>Ixodes</taxon>
    </lineage>
</organism>
<proteinExistence type="predicted"/>
<dbReference type="EMBL" id="JABSTQ010010076">
    <property type="protein sequence ID" value="KAG0423620.1"/>
    <property type="molecule type" value="Genomic_DNA"/>
</dbReference>
<protein>
    <submittedName>
        <fullName evidence="1">Uncharacterized protein</fullName>
    </submittedName>
</protein>
<accession>A0AC60PR97</accession>
<comment type="caution">
    <text evidence="1">The sequence shown here is derived from an EMBL/GenBank/DDBJ whole genome shotgun (WGS) entry which is preliminary data.</text>
</comment>